<proteinExistence type="predicted"/>
<keyword evidence="4" id="KW-1185">Reference proteome</keyword>
<evidence type="ECO:0000313" key="3">
    <source>
        <dbReference type="EMBL" id="KAK8989923.1"/>
    </source>
</evidence>
<sequence length="330" mass="36706">MGNCLSVSCSVDAILIRCWDFISGPTNHIGSLEENLGALDSAQQQLGARQADVWLKVQLEAGKPSMKPLNQVLDWLSRAKTMIADAHKLLRDGPEEKTKLCLGGYFSRNCTSSWDYAKKVADKLAEINVHYSKGEFQRFAELEPAGPVEVRPIELITLQGSVFDEAWSSIRDRNTGIIGLYGLGGVGKTTLLTHINNKFSTTPPIDIDIVIWVVVSKDYSVGNLQDKVGEKMGFSDGSWKNKTVDQKAISISGFLHKKRFVLLMDDLWERVDLTRVGIPIPNKENGSKLVFTTRFLEVCGEMGAQKKIKVECLNPDQAWELFQDKVGDET</sequence>
<feature type="domain" description="NB-ARC" evidence="2">
    <location>
        <begin position="170"/>
        <end position="329"/>
    </location>
</feature>
<dbReference type="SUPFAM" id="SSF52540">
    <property type="entry name" value="P-loop containing nucleoside triphosphate hydrolases"/>
    <property type="match status" value="1"/>
</dbReference>
<dbReference type="Proteomes" id="UP001396334">
    <property type="component" value="Unassembled WGS sequence"/>
</dbReference>
<dbReference type="InterPro" id="IPR002182">
    <property type="entry name" value="NB-ARC"/>
</dbReference>
<keyword evidence="1" id="KW-0611">Plant defense</keyword>
<evidence type="ECO:0000256" key="1">
    <source>
        <dbReference type="ARBA" id="ARBA00022821"/>
    </source>
</evidence>
<dbReference type="PANTHER" id="PTHR36766">
    <property type="entry name" value="PLANT BROAD-SPECTRUM MILDEW RESISTANCE PROTEIN RPW8"/>
    <property type="match status" value="1"/>
</dbReference>
<gene>
    <name evidence="3" type="ORF">V6N11_064336</name>
</gene>
<evidence type="ECO:0000259" key="2">
    <source>
        <dbReference type="Pfam" id="PF00931"/>
    </source>
</evidence>
<dbReference type="Gene3D" id="3.40.50.300">
    <property type="entry name" value="P-loop containing nucleotide triphosphate hydrolases"/>
    <property type="match status" value="1"/>
</dbReference>
<comment type="caution">
    <text evidence="3">The sequence shown here is derived from an EMBL/GenBank/DDBJ whole genome shotgun (WGS) entry which is preliminary data.</text>
</comment>
<evidence type="ECO:0000313" key="4">
    <source>
        <dbReference type="Proteomes" id="UP001396334"/>
    </source>
</evidence>
<protein>
    <recommendedName>
        <fullName evidence="2">NB-ARC domain-containing protein</fullName>
    </recommendedName>
</protein>
<reference evidence="3 4" key="1">
    <citation type="journal article" date="2024" name="G3 (Bethesda)">
        <title>Genome assembly of Hibiscus sabdariffa L. provides insights into metabolisms of medicinal natural products.</title>
        <authorList>
            <person name="Kim T."/>
        </authorList>
    </citation>
    <scope>NUCLEOTIDE SEQUENCE [LARGE SCALE GENOMIC DNA]</scope>
    <source>
        <strain evidence="3">TK-2024</strain>
        <tissue evidence="3">Old leaves</tissue>
    </source>
</reference>
<accession>A0ABR2PNA1</accession>
<dbReference type="Pfam" id="PF00931">
    <property type="entry name" value="NB-ARC"/>
    <property type="match status" value="1"/>
</dbReference>
<dbReference type="InterPro" id="IPR027417">
    <property type="entry name" value="P-loop_NTPase"/>
</dbReference>
<name>A0ABR2PNA1_9ROSI</name>
<dbReference type="PRINTS" id="PR00364">
    <property type="entry name" value="DISEASERSIST"/>
</dbReference>
<dbReference type="PANTHER" id="PTHR36766:SF64">
    <property type="entry name" value="OS12G0206100 PROTEIN"/>
    <property type="match status" value="1"/>
</dbReference>
<dbReference type="EMBL" id="JBBPBN010000056">
    <property type="protein sequence ID" value="KAK8989923.1"/>
    <property type="molecule type" value="Genomic_DNA"/>
</dbReference>
<organism evidence="3 4">
    <name type="scientific">Hibiscus sabdariffa</name>
    <name type="common">roselle</name>
    <dbReference type="NCBI Taxonomy" id="183260"/>
    <lineage>
        <taxon>Eukaryota</taxon>
        <taxon>Viridiplantae</taxon>
        <taxon>Streptophyta</taxon>
        <taxon>Embryophyta</taxon>
        <taxon>Tracheophyta</taxon>
        <taxon>Spermatophyta</taxon>
        <taxon>Magnoliopsida</taxon>
        <taxon>eudicotyledons</taxon>
        <taxon>Gunneridae</taxon>
        <taxon>Pentapetalae</taxon>
        <taxon>rosids</taxon>
        <taxon>malvids</taxon>
        <taxon>Malvales</taxon>
        <taxon>Malvaceae</taxon>
        <taxon>Malvoideae</taxon>
        <taxon>Hibiscus</taxon>
    </lineage>
</organism>